<dbReference type="Gene3D" id="3.10.129.110">
    <property type="entry name" value="Polyketide synthase dehydratase"/>
    <property type="match status" value="1"/>
</dbReference>
<evidence type="ECO:0000259" key="4">
    <source>
        <dbReference type="PROSITE" id="PS52019"/>
    </source>
</evidence>
<dbReference type="InterPro" id="IPR013968">
    <property type="entry name" value="PKS_KR"/>
</dbReference>
<dbReference type="Gene3D" id="3.40.366.10">
    <property type="entry name" value="Malonyl-Coenzyme A Acyl Carrier Protein, domain 2"/>
    <property type="match status" value="1"/>
</dbReference>
<proteinExistence type="predicted"/>
<dbReference type="Gene3D" id="3.40.50.720">
    <property type="entry name" value="NAD(P)-binding Rossmann-like Domain"/>
    <property type="match status" value="1"/>
</dbReference>
<feature type="non-terminal residue" evidence="5">
    <location>
        <position position="2172"/>
    </location>
</feature>
<dbReference type="InterPro" id="IPR036291">
    <property type="entry name" value="NAD(P)-bd_dom_sf"/>
</dbReference>
<dbReference type="Gene3D" id="3.30.559.30">
    <property type="entry name" value="Nonribosomal peptide synthetase, condensation domain"/>
    <property type="match status" value="1"/>
</dbReference>
<dbReference type="Gene3D" id="1.10.1200.10">
    <property type="entry name" value="ACP-like"/>
    <property type="match status" value="1"/>
</dbReference>
<feature type="active site" description="Proton acceptor; for dehydratase activity" evidence="2">
    <location>
        <position position="561"/>
    </location>
</feature>
<keyword evidence="1" id="KW-0808">Transferase</keyword>
<evidence type="ECO:0000256" key="2">
    <source>
        <dbReference type="PROSITE-ProRule" id="PRU01363"/>
    </source>
</evidence>
<gene>
    <name evidence="5" type="ORF">CHS0354_014758</name>
</gene>
<dbReference type="SUPFAM" id="SSF53901">
    <property type="entry name" value="Thiolase-like"/>
    <property type="match status" value="1"/>
</dbReference>
<dbReference type="InterPro" id="IPR001227">
    <property type="entry name" value="Ac_transferase_dom_sf"/>
</dbReference>
<dbReference type="Gene3D" id="3.30.70.3290">
    <property type="match status" value="1"/>
</dbReference>
<dbReference type="InterPro" id="IPR016039">
    <property type="entry name" value="Thiolase-like"/>
</dbReference>
<dbReference type="Pfam" id="PF21089">
    <property type="entry name" value="PKS_DH_N"/>
    <property type="match status" value="1"/>
</dbReference>
<dbReference type="SUPFAM" id="SSF51735">
    <property type="entry name" value="NAD(P)-binding Rossmann-fold domains"/>
    <property type="match status" value="1"/>
</dbReference>
<dbReference type="InterPro" id="IPR049900">
    <property type="entry name" value="PKS_mFAS_DH"/>
</dbReference>
<dbReference type="Pfam" id="PF00698">
    <property type="entry name" value="Acyl_transf_1"/>
    <property type="match status" value="1"/>
</dbReference>
<reference evidence="5" key="3">
    <citation type="submission" date="2023-05" db="EMBL/GenBank/DDBJ databases">
        <authorList>
            <person name="Smith C.H."/>
        </authorList>
    </citation>
    <scope>NUCLEOTIDE SEQUENCE</scope>
    <source>
        <strain evidence="5">CHS0354</strain>
        <tissue evidence="5">Mantle</tissue>
    </source>
</reference>
<dbReference type="PANTHER" id="PTHR45681:SF8">
    <property type="entry name" value="CARRIER DOMAIN-CONTAINING PROTEIN"/>
    <property type="match status" value="1"/>
</dbReference>
<sequence>MKHGLIVRSLHIDPEKKNFNPKIDFHKYDIRIPLENEVWEPNEEQSRVACINSFGFGGTNSHAIIRQLPVSNEKISKIKHATAPHLICVSAADRISLRGCIVHLKSCFEQEDDSDLADVSFTSTCRRAHFEYRVSFLAASNIDVVKECDNIINTLETKKLARAPKTRFIFAFCGVGTTWTGMCKEMLSSQDIFRDAVIGVDQLLTPLTTWSILQKLETSSDLSDPFTSHIAIFSCQIGLYHLWTSWGIKPDAVVGQSVGEVAAAYASGAIDLTDAVKVIYHRSRILAKTTGGKMMVVGNVNVEVIKDMCAKDAENVNIAVYSSPKACTIAGDADAIERIQERVKREHKSDNVFCKVLDVVCAYHSQHVDSCQREVQENLHDLRGGSPSVEYYSTVLGKQLFDNSLSTGDYWAKNVRNPVQYSQAIEQSSRTDCLNIFIELGPRPVLHGHIRNIIPNTNTLCLSSMKDNDERCTILTSLRTLYEHGIDLEWKKIIPERETITDIPQYYFNRVKGLYEPELTQLRREGIIRVSRAHPFISPAAGNCRFKVCIDPVLTPFVFDHKLQETVLVPGAIYAEVAFFIGTQVLKTTPDNIEISLDFKRPVTLSQGKSCELFVCTEEVNVGCLQFIVKHKDSVVTTGTIGKRTLPRRLPVQLRSIMHRCIHECDVYENLEDIGLTYGDTLTLNAKTWKNKSESLSELVVPDSVFDDMKRTILHPSVLDAMFQVIAVITTGNPDEKRLPKGVKHVVYNQCLQKKMYAYTKVYPDGHYNSLLTTLDGHVVVEYTHLYTQTIGDPRNGDTDIVFWQSWQKYFIESETIMASSYSQKTFFAFTCNDKNMAILESLSVNGTVKPIHMTGQALGQKFFRDALDIIPFDSLGGIIFAPGQRLQAHNEDSEAILDTIKWSFKQLSDLIMVIYEQKYLVPLFVVTEATQNIRLMENSETNLYGAELWGLVKSVTKEGIMAKKESNLQGIYLIDIFPTLESGVSQLGVLISFVTSGKFPTDFPEELAIVDGILYHKTFARFDEKLLEPQLNVNKLKDGQIALIKSSQPDIIHEPFLVVTDIVSDRNIFSVNYNDKLDERVVIALEEICLHSKNIYSLTEDQDKDCKDMWDTVEQSDYQILHLEAVGYEIAFSPEKHQFDRGTKLVVCYPMASETYLNVPRYATCPMNTLRNYRPGLVTAATVLWSIADEVKQRGDLISIIDQQSLHLRELVESLFRHSNQKVTVLPVNQIKREITYNEKSIILLACVKSLDEWFYRVLGQGYFNQLVTLRQFLSTSFQRAIQRKYPHIDVVVLDTNNIFAPCKLRHALGPVFFWLKKSDLGKQSNFELSQVVEEKLLAVSTQAASLYQSHDLVWAEDTSMLPIPAVTLSLRDGHTEMVVKSSNGDMFTSNGCYIVVGGLTGLGWEIVLLLAEKGAGVIVNFSRRAPEPSQLKRIAELIEQYKCRIISIQVDISDATSLKNGIQNIGSQFPSTPIKGIFHGAAVLSDSLLIQMSDEQLDKVLLPKVKGTWNLHLCTTHLPLDYFVMHSSIVSVLGNAGQANYAAANAFMDSMAHYRKSLGLCGQSINWGPMAVGMAKNNAAVEEQMQRIGFHSLTVPQIRTCLLHALMTGVPQITYNSFNWLKFTKSLMHSASKSWKTAFASLISPELIIQVTQTSVATNNAGMDLKTLREMSPKDQTEMILSIIYKTASEVFLVDIQTLEPKTRFMTLGVDSMAAMSFVNRISEYFGYEVPILKLLSGETKMSDLADEILTSLLSMTASTVDTVASTPKTEITYIQEVILNDCEQKPNDHTFLILVDFDVAPHIPEKGLRKVLELLYKRHPQMRTVFKQSHGGKYEAIVLESEEVGSRSLIGFDDKIDMLTIPQKSDPRMNYKIDVTQELPVKFYILRNGSKTVLRLVAHKIVFDLNSFAILKQDLYELGEQIGSNIIIDEKPNVPNIQSTLKRFLKPRLNHLHEFWKRYLIDAVDPITLGDGTFQPINSIYNRYYCTRLPSINQVDVFRFIQNKKITLFQFFTSIYQLLLHMLTRSTYIPIITRVDLRVHIFQFRKVISRLINPFPLVAHINPDDSLDSYVSKNAHLSAEAVDNNMYPYLMIKQTMKDNLVNNIERHGLNMAGLTNMDYYEVPDSPQLKPFYIAHISGTYETHITIRYDRNSKTIDLECAYNEAVVNPR</sequence>
<dbReference type="InterPro" id="IPR042104">
    <property type="entry name" value="PKS_dehydratase_sf"/>
</dbReference>
<dbReference type="Pfam" id="PF00668">
    <property type="entry name" value="Condensation"/>
    <property type="match status" value="1"/>
</dbReference>
<dbReference type="InterPro" id="IPR036736">
    <property type="entry name" value="ACP-like_sf"/>
</dbReference>
<evidence type="ECO:0000313" key="5">
    <source>
        <dbReference type="EMBL" id="KAK3606687.1"/>
    </source>
</evidence>
<keyword evidence="6" id="KW-1185">Reference proteome</keyword>
<dbReference type="InterPro" id="IPR001242">
    <property type="entry name" value="Condensation_dom"/>
</dbReference>
<dbReference type="InterPro" id="IPR016036">
    <property type="entry name" value="Malonyl_transacylase_ACP-bd"/>
</dbReference>
<evidence type="ECO:0000256" key="1">
    <source>
        <dbReference type="ARBA" id="ARBA00022679"/>
    </source>
</evidence>
<dbReference type="Pfam" id="PF14765">
    <property type="entry name" value="PS-DH"/>
    <property type="match status" value="1"/>
</dbReference>
<dbReference type="PANTHER" id="PTHR45681">
    <property type="entry name" value="POLYKETIDE SYNTHASE 44-RELATED"/>
    <property type="match status" value="1"/>
</dbReference>
<dbReference type="SUPFAM" id="SSF47336">
    <property type="entry name" value="ACP-like"/>
    <property type="match status" value="1"/>
</dbReference>
<dbReference type="InterPro" id="IPR050444">
    <property type="entry name" value="Polyketide_Synthase"/>
</dbReference>
<reference evidence="5" key="2">
    <citation type="journal article" date="2021" name="Genome Biol. Evol.">
        <title>Developing a high-quality reference genome for a parasitic bivalve with doubly uniparental inheritance (Bivalvia: Unionida).</title>
        <authorList>
            <person name="Smith C.H."/>
        </authorList>
    </citation>
    <scope>NUCLEOTIDE SEQUENCE</scope>
    <source>
        <strain evidence="5">CHS0354</strain>
        <tissue evidence="5">Mantle</tissue>
    </source>
</reference>
<dbReference type="Gene3D" id="3.30.559.10">
    <property type="entry name" value="Chloramphenicol acetyltransferase-like domain"/>
    <property type="match status" value="1"/>
</dbReference>
<dbReference type="SMART" id="SM00822">
    <property type="entry name" value="PKS_KR"/>
    <property type="match status" value="1"/>
</dbReference>
<reference evidence="5" key="1">
    <citation type="journal article" date="2021" name="Genome Biol. Evol.">
        <title>A High-Quality Reference Genome for a Parasitic Bivalve with Doubly Uniparental Inheritance (Bivalvia: Unionida).</title>
        <authorList>
            <person name="Smith C.H."/>
        </authorList>
    </citation>
    <scope>NUCLEOTIDE SEQUENCE</scope>
    <source>
        <strain evidence="5">CHS0354</strain>
    </source>
</reference>
<evidence type="ECO:0000313" key="6">
    <source>
        <dbReference type="Proteomes" id="UP001195483"/>
    </source>
</evidence>
<dbReference type="Pfam" id="PF08659">
    <property type="entry name" value="KR"/>
    <property type="match status" value="1"/>
</dbReference>
<dbReference type="PROSITE" id="PS50075">
    <property type="entry name" value="CARRIER"/>
    <property type="match status" value="1"/>
</dbReference>
<feature type="region of interest" description="C-terminal hotdog fold" evidence="2">
    <location>
        <begin position="659"/>
        <end position="797"/>
    </location>
</feature>
<dbReference type="Pfam" id="PF16197">
    <property type="entry name" value="KAsynt_C_assoc"/>
    <property type="match status" value="1"/>
</dbReference>
<feature type="active site" description="Proton donor; for dehydratase activity" evidence="2">
    <location>
        <position position="720"/>
    </location>
</feature>
<feature type="region of interest" description="N-terminal hotdog fold" evidence="2">
    <location>
        <begin position="527"/>
        <end position="648"/>
    </location>
</feature>
<dbReference type="InterPro" id="IPR049551">
    <property type="entry name" value="PKS_DH_C"/>
</dbReference>
<dbReference type="InterPro" id="IPR014043">
    <property type="entry name" value="Acyl_transferase_dom"/>
</dbReference>
<dbReference type="SUPFAM" id="SSF52151">
    <property type="entry name" value="FabD/lysophospholipase-like"/>
    <property type="match status" value="1"/>
</dbReference>
<comment type="caution">
    <text evidence="5">The sequence shown here is derived from an EMBL/GenBank/DDBJ whole genome shotgun (WGS) entry which is preliminary data.</text>
</comment>
<dbReference type="SMART" id="SM00827">
    <property type="entry name" value="PKS_AT"/>
    <property type="match status" value="1"/>
</dbReference>
<dbReference type="InterPro" id="IPR032821">
    <property type="entry name" value="PKS_assoc"/>
</dbReference>
<dbReference type="Proteomes" id="UP001195483">
    <property type="component" value="Unassembled WGS sequence"/>
</dbReference>
<evidence type="ECO:0000259" key="3">
    <source>
        <dbReference type="PROSITE" id="PS50075"/>
    </source>
</evidence>
<dbReference type="InterPro" id="IPR049552">
    <property type="entry name" value="PKS_DH_N"/>
</dbReference>
<dbReference type="SUPFAM" id="SSF52777">
    <property type="entry name" value="CoA-dependent acyltransferases"/>
    <property type="match status" value="1"/>
</dbReference>
<name>A0AAE0TA45_9BIVA</name>
<dbReference type="InterPro" id="IPR057326">
    <property type="entry name" value="KR_dom"/>
</dbReference>
<dbReference type="InterPro" id="IPR009081">
    <property type="entry name" value="PP-bd_ACP"/>
</dbReference>
<dbReference type="GO" id="GO:0016746">
    <property type="term" value="F:acyltransferase activity"/>
    <property type="evidence" value="ECO:0007669"/>
    <property type="project" value="InterPro"/>
</dbReference>
<dbReference type="EMBL" id="JAEAOA010000902">
    <property type="protein sequence ID" value="KAK3606687.1"/>
    <property type="molecule type" value="Genomic_DNA"/>
</dbReference>
<feature type="domain" description="Carrier" evidence="3">
    <location>
        <begin position="1677"/>
        <end position="1755"/>
    </location>
</feature>
<organism evidence="5 6">
    <name type="scientific">Potamilus streckersoni</name>
    <dbReference type="NCBI Taxonomy" id="2493646"/>
    <lineage>
        <taxon>Eukaryota</taxon>
        <taxon>Metazoa</taxon>
        <taxon>Spiralia</taxon>
        <taxon>Lophotrochozoa</taxon>
        <taxon>Mollusca</taxon>
        <taxon>Bivalvia</taxon>
        <taxon>Autobranchia</taxon>
        <taxon>Heteroconchia</taxon>
        <taxon>Palaeoheterodonta</taxon>
        <taxon>Unionida</taxon>
        <taxon>Unionoidea</taxon>
        <taxon>Unionidae</taxon>
        <taxon>Ambleminae</taxon>
        <taxon>Lampsilini</taxon>
        <taxon>Potamilus</taxon>
    </lineage>
</organism>
<dbReference type="InterPro" id="IPR016035">
    <property type="entry name" value="Acyl_Trfase/lysoPLipase"/>
</dbReference>
<dbReference type="SUPFAM" id="SSF55048">
    <property type="entry name" value="Probable ACP-binding domain of malonyl-CoA ACP transacylase"/>
    <property type="match status" value="1"/>
</dbReference>
<dbReference type="Gene3D" id="3.40.47.10">
    <property type="match status" value="1"/>
</dbReference>
<dbReference type="InterPro" id="IPR023213">
    <property type="entry name" value="CAT-like_dom_sf"/>
</dbReference>
<dbReference type="PROSITE" id="PS52019">
    <property type="entry name" value="PKS_MFAS_DH"/>
    <property type="match status" value="1"/>
</dbReference>
<accession>A0AAE0TA45</accession>
<feature type="domain" description="PKS/mFAS DH" evidence="4">
    <location>
        <begin position="527"/>
        <end position="797"/>
    </location>
</feature>
<dbReference type="Pfam" id="PF00550">
    <property type="entry name" value="PP-binding"/>
    <property type="match status" value="1"/>
</dbReference>
<protein>
    <submittedName>
        <fullName evidence="5">Uncharacterized protein</fullName>
    </submittedName>
</protein>